<keyword evidence="9" id="KW-1185">Reference proteome</keyword>
<evidence type="ECO:0000256" key="4">
    <source>
        <dbReference type="ARBA" id="ARBA00023065"/>
    </source>
</evidence>
<keyword evidence="7" id="KW-0139">CF(1)</keyword>
<dbReference type="AlphaFoldDB" id="A0A1N7JSE4"/>
<dbReference type="RefSeq" id="WP_076497701.1">
    <property type="nucleotide sequence ID" value="NZ_FTOP01000001.1"/>
</dbReference>
<dbReference type="InterPro" id="IPR020781">
    <property type="entry name" value="ATPase_OSCP/d_CS"/>
</dbReference>
<proteinExistence type="inferred from homology"/>
<evidence type="ECO:0000313" key="9">
    <source>
        <dbReference type="Proteomes" id="UP000186026"/>
    </source>
</evidence>
<keyword evidence="6 7" id="KW-0066">ATP synthesis</keyword>
<dbReference type="GO" id="GO:0046933">
    <property type="term" value="F:proton-transporting ATP synthase activity, rotational mechanism"/>
    <property type="evidence" value="ECO:0007669"/>
    <property type="project" value="UniProtKB-UniRule"/>
</dbReference>
<dbReference type="PROSITE" id="PS00389">
    <property type="entry name" value="ATPASE_DELTA"/>
    <property type="match status" value="1"/>
</dbReference>
<keyword evidence="5 7" id="KW-0472">Membrane</keyword>
<dbReference type="STRING" id="529505.SAMN05421761_101227"/>
<evidence type="ECO:0000256" key="3">
    <source>
        <dbReference type="ARBA" id="ARBA00022781"/>
    </source>
</evidence>
<keyword evidence="7" id="KW-1003">Cell membrane</keyword>
<dbReference type="GO" id="GO:0045259">
    <property type="term" value="C:proton-transporting ATP synthase complex"/>
    <property type="evidence" value="ECO:0007669"/>
    <property type="project" value="UniProtKB-KW"/>
</dbReference>
<dbReference type="InterPro" id="IPR000711">
    <property type="entry name" value="ATPase_OSCP/dsu"/>
</dbReference>
<dbReference type="InterPro" id="IPR026015">
    <property type="entry name" value="ATP_synth_OSCP/delta_N_sf"/>
</dbReference>
<keyword evidence="4 7" id="KW-0406">Ion transport</keyword>
<dbReference type="Proteomes" id="UP000186026">
    <property type="component" value="Unassembled WGS sequence"/>
</dbReference>
<protein>
    <recommendedName>
        <fullName evidence="7">ATP synthase subunit delta</fullName>
    </recommendedName>
    <alternativeName>
        <fullName evidence="7">ATP synthase F(1) sector subunit delta</fullName>
    </alternativeName>
    <alternativeName>
        <fullName evidence="7">F-type ATPase subunit delta</fullName>
        <shortName evidence="7">F-ATPase subunit delta</shortName>
    </alternativeName>
</protein>
<dbReference type="GO" id="GO:0005886">
    <property type="term" value="C:plasma membrane"/>
    <property type="evidence" value="ECO:0007669"/>
    <property type="project" value="UniProtKB-SubCell"/>
</dbReference>
<keyword evidence="3 7" id="KW-0375">Hydrogen ion transport</keyword>
<organism evidence="8 9">
    <name type="scientific">Belliella pelovolcani</name>
    <dbReference type="NCBI Taxonomy" id="529505"/>
    <lineage>
        <taxon>Bacteria</taxon>
        <taxon>Pseudomonadati</taxon>
        <taxon>Bacteroidota</taxon>
        <taxon>Cytophagia</taxon>
        <taxon>Cytophagales</taxon>
        <taxon>Cyclobacteriaceae</taxon>
        <taxon>Belliella</taxon>
    </lineage>
</organism>
<evidence type="ECO:0000256" key="5">
    <source>
        <dbReference type="ARBA" id="ARBA00023136"/>
    </source>
</evidence>
<keyword evidence="2 7" id="KW-0813">Transport</keyword>
<comment type="subcellular location">
    <subcellularLocation>
        <location evidence="7">Cell membrane</location>
        <topology evidence="7">Peripheral membrane protein</topology>
    </subcellularLocation>
    <subcellularLocation>
        <location evidence="1">Membrane</location>
    </subcellularLocation>
</comment>
<reference evidence="9" key="1">
    <citation type="submission" date="2017-01" db="EMBL/GenBank/DDBJ databases">
        <authorList>
            <person name="Varghese N."/>
            <person name="Submissions S."/>
        </authorList>
    </citation>
    <scope>NUCLEOTIDE SEQUENCE [LARGE SCALE GENOMIC DNA]</scope>
    <source>
        <strain evidence="9">DSM 46698</strain>
    </source>
</reference>
<dbReference type="Gene3D" id="1.10.520.20">
    <property type="entry name" value="N-terminal domain of the delta subunit of the F1F0-ATP synthase"/>
    <property type="match status" value="1"/>
</dbReference>
<sequence length="186" mass="21063">MSEFRVSSRYAKSLLELSIEKNALEGVLADMKQLDAIANVNRELGLCLKSPIITFDKKLKVLKALFETTGNAITLAFFDIVARKNRADLLLDISREFQKQYNLHMGIQVADLTTTFPITEELRAKFIATVKEISGLEKVELNEKINADLIGGFVLKVNDRQLDESLSSKLRALRLEFSQNHYESKI</sequence>
<evidence type="ECO:0000256" key="6">
    <source>
        <dbReference type="ARBA" id="ARBA00023310"/>
    </source>
</evidence>
<evidence type="ECO:0000256" key="1">
    <source>
        <dbReference type="ARBA" id="ARBA00004370"/>
    </source>
</evidence>
<comment type="similarity">
    <text evidence="7">Belongs to the ATPase delta chain family.</text>
</comment>
<dbReference type="NCBIfam" id="TIGR01145">
    <property type="entry name" value="ATP_synt_delta"/>
    <property type="match status" value="1"/>
</dbReference>
<comment type="function">
    <text evidence="7">This protein is part of the stalk that links CF(0) to CF(1). It either transmits conformational changes from CF(0) to CF(1) or is implicated in proton conduction.</text>
</comment>
<evidence type="ECO:0000313" key="8">
    <source>
        <dbReference type="EMBL" id="SIS52225.1"/>
    </source>
</evidence>
<evidence type="ECO:0000256" key="2">
    <source>
        <dbReference type="ARBA" id="ARBA00022448"/>
    </source>
</evidence>
<comment type="function">
    <text evidence="7">F(1)F(0) ATP synthase produces ATP from ADP in the presence of a proton or sodium gradient. F-type ATPases consist of two structural domains, F(1) containing the extramembraneous catalytic core and F(0) containing the membrane proton channel, linked together by a central stalk and a peripheral stalk. During catalysis, ATP synthesis in the catalytic domain of F(1) is coupled via a rotary mechanism of the central stalk subunits to proton translocation.</text>
</comment>
<dbReference type="PRINTS" id="PR00125">
    <property type="entry name" value="ATPASEDELTA"/>
</dbReference>
<name>A0A1N7JSE4_9BACT</name>
<dbReference type="HAMAP" id="MF_01416">
    <property type="entry name" value="ATP_synth_delta_bact"/>
    <property type="match status" value="1"/>
</dbReference>
<dbReference type="Pfam" id="PF00213">
    <property type="entry name" value="OSCP"/>
    <property type="match status" value="1"/>
</dbReference>
<gene>
    <name evidence="7" type="primary">atpH</name>
    <name evidence="8" type="ORF">SAMN05421761_101227</name>
</gene>
<dbReference type="OrthoDB" id="9802471at2"/>
<dbReference type="EMBL" id="FTOP01000001">
    <property type="protein sequence ID" value="SIS52225.1"/>
    <property type="molecule type" value="Genomic_DNA"/>
</dbReference>
<evidence type="ECO:0000256" key="7">
    <source>
        <dbReference type="HAMAP-Rule" id="MF_01416"/>
    </source>
</evidence>
<dbReference type="SUPFAM" id="SSF47928">
    <property type="entry name" value="N-terminal domain of the delta subunit of the F1F0-ATP synthase"/>
    <property type="match status" value="1"/>
</dbReference>
<accession>A0A1N7JSE4</accession>
<dbReference type="PANTHER" id="PTHR11910">
    <property type="entry name" value="ATP SYNTHASE DELTA CHAIN"/>
    <property type="match status" value="1"/>
</dbReference>